<reference evidence="1 2" key="1">
    <citation type="submission" date="2009-01" db="EMBL/GenBank/DDBJ databases">
        <authorList>
            <person name="Fulton L."/>
            <person name="Clifton S."/>
            <person name="Chinwalla A.T."/>
            <person name="Mitreva M."/>
            <person name="Sodergren E."/>
            <person name="Weinstock G."/>
            <person name="Clifton S."/>
            <person name="Dooling D.J."/>
            <person name="Fulton B."/>
            <person name="Minx P."/>
            <person name="Pepin K.H."/>
            <person name="Johnson M."/>
            <person name="Bhonagiri V."/>
            <person name="Nash W.E."/>
            <person name="Mardis E.R."/>
            <person name="Wilson R.K."/>
        </authorList>
    </citation>
    <scope>NUCLEOTIDE SEQUENCE [LARGE SCALE GENOMIC DNA]</scope>
    <source>
        <strain evidence="1 2">ATCC 23834</strain>
    </source>
</reference>
<dbReference type="AlphaFoldDB" id="C0DYA8"/>
<comment type="caution">
    <text evidence="1">The sequence shown here is derived from an EMBL/GenBank/DDBJ whole genome shotgun (WGS) entry which is preliminary data.</text>
</comment>
<organism evidence="1 2">
    <name type="scientific">Eikenella corrodens ATCC 23834</name>
    <dbReference type="NCBI Taxonomy" id="546274"/>
    <lineage>
        <taxon>Bacteria</taxon>
        <taxon>Pseudomonadati</taxon>
        <taxon>Pseudomonadota</taxon>
        <taxon>Betaproteobacteria</taxon>
        <taxon>Neisseriales</taxon>
        <taxon>Neisseriaceae</taxon>
        <taxon>Eikenella</taxon>
    </lineage>
</organism>
<sequence>MLLFLLPHSLCSNRLPENEHSEFRQNKISMETRATGIFLL</sequence>
<accession>C0DYA8</accession>
<name>C0DYA8_EIKCO</name>
<protein>
    <submittedName>
        <fullName evidence="1">Uncharacterized protein</fullName>
    </submittedName>
</protein>
<dbReference type="Proteomes" id="UP000005837">
    <property type="component" value="Unassembled WGS sequence"/>
</dbReference>
<gene>
    <name evidence="1" type="ORF">EIKCOROL_02370</name>
</gene>
<evidence type="ECO:0000313" key="2">
    <source>
        <dbReference type="Proteomes" id="UP000005837"/>
    </source>
</evidence>
<evidence type="ECO:0000313" key="1">
    <source>
        <dbReference type="EMBL" id="EEG22965.1"/>
    </source>
</evidence>
<proteinExistence type="predicted"/>
<dbReference type="HOGENOM" id="CLU_3288855_0_0_4"/>
<dbReference type="EMBL" id="ACEA01000052">
    <property type="protein sequence ID" value="EEG22965.1"/>
    <property type="molecule type" value="Genomic_DNA"/>
</dbReference>